<keyword evidence="3" id="KW-1185">Reference proteome</keyword>
<proteinExistence type="predicted"/>
<name>A0A1I3N004_9SPIR</name>
<dbReference type="InterPro" id="IPR002716">
    <property type="entry name" value="PIN_dom"/>
</dbReference>
<feature type="domain" description="PIN" evidence="1">
    <location>
        <begin position="3"/>
        <end position="116"/>
    </location>
</feature>
<dbReference type="OrthoDB" id="9787727at2"/>
<dbReference type="EMBL" id="FORI01000011">
    <property type="protein sequence ID" value="SFJ02551.1"/>
    <property type="molecule type" value="Genomic_DNA"/>
</dbReference>
<accession>A0A1I3N004</accession>
<evidence type="ECO:0000313" key="2">
    <source>
        <dbReference type="EMBL" id="SFJ02551.1"/>
    </source>
</evidence>
<sequence length="139" mass="15985">MNKVFVDTDVILDLLARRLPHFHFSAVLFTFAEMKKLELYTSPLIFANTFYILRKQLGNEEAKKALRKLRVLVHIIDSSEAVVDKALNSDFADFEDAIQYYTSQENGINILLTRNLRDYKNASQIVQTPETFLVSNGLI</sequence>
<dbReference type="CDD" id="cd09854">
    <property type="entry name" value="PIN_VapC-like"/>
    <property type="match status" value="1"/>
</dbReference>
<protein>
    <submittedName>
        <fullName evidence="2">Predicted nucleic acid-binding protein, contains PIN domain</fullName>
    </submittedName>
</protein>
<dbReference type="AlphaFoldDB" id="A0A1I3N004"/>
<dbReference type="Proteomes" id="UP000182737">
    <property type="component" value="Unassembled WGS sequence"/>
</dbReference>
<dbReference type="Pfam" id="PF13470">
    <property type="entry name" value="PIN_3"/>
    <property type="match status" value="1"/>
</dbReference>
<organism evidence="2 3">
    <name type="scientific">Treponema bryantii</name>
    <dbReference type="NCBI Taxonomy" id="163"/>
    <lineage>
        <taxon>Bacteria</taxon>
        <taxon>Pseudomonadati</taxon>
        <taxon>Spirochaetota</taxon>
        <taxon>Spirochaetia</taxon>
        <taxon>Spirochaetales</taxon>
        <taxon>Treponemataceae</taxon>
        <taxon>Treponema</taxon>
    </lineage>
</organism>
<dbReference type="Gene3D" id="3.40.50.1010">
    <property type="entry name" value="5'-nuclease"/>
    <property type="match status" value="1"/>
</dbReference>
<dbReference type="SUPFAM" id="SSF88723">
    <property type="entry name" value="PIN domain-like"/>
    <property type="match status" value="1"/>
</dbReference>
<gene>
    <name evidence="2" type="ORF">SAMN04487775_11176</name>
</gene>
<dbReference type="RefSeq" id="WP_074933333.1">
    <property type="nucleotide sequence ID" value="NZ_FORI01000011.1"/>
</dbReference>
<evidence type="ECO:0000313" key="3">
    <source>
        <dbReference type="Proteomes" id="UP000182737"/>
    </source>
</evidence>
<reference evidence="3" key="1">
    <citation type="submission" date="2016-10" db="EMBL/GenBank/DDBJ databases">
        <authorList>
            <person name="Varghese N."/>
            <person name="Submissions S."/>
        </authorList>
    </citation>
    <scope>NUCLEOTIDE SEQUENCE [LARGE SCALE GENOMIC DNA]</scope>
    <source>
        <strain evidence="3">XBD1002</strain>
    </source>
</reference>
<evidence type="ECO:0000259" key="1">
    <source>
        <dbReference type="Pfam" id="PF13470"/>
    </source>
</evidence>
<dbReference type="InterPro" id="IPR029060">
    <property type="entry name" value="PIN-like_dom_sf"/>
</dbReference>